<evidence type="ECO:0000313" key="3">
    <source>
        <dbReference type="Proteomes" id="UP000596661"/>
    </source>
</evidence>
<dbReference type="AlphaFoldDB" id="A0A803QDQ9"/>
<proteinExistence type="predicted"/>
<evidence type="ECO:0000256" key="1">
    <source>
        <dbReference type="SAM" id="MobiDB-lite"/>
    </source>
</evidence>
<dbReference type="Proteomes" id="UP000596661">
    <property type="component" value="Chromosome 9"/>
</dbReference>
<name>A0A803QDQ9_CANSA</name>
<feature type="region of interest" description="Disordered" evidence="1">
    <location>
        <begin position="28"/>
        <end position="51"/>
    </location>
</feature>
<sequence length="470" mass="52093">MQKKIDNGTLLDTVMVEGTSHAAVAHVENDEEGVAATKEHERNTTAKSHERNTEVIVEGRGDGQNIEDYDKDDEDDYYKDGYYREGQYYEHDPSLSKLDGFTWTDGEPSVEEVIKGRACEQTKAGTPNPQMDKGKGKFIATREKGFEVRSLTNVKQQPYKIRKAYSKNDGGSHQNIVSDELMLMALHSRFAIGSLLWGEMHRKRVETLNKFIGKVLGIINLEDAYIQAFGVPLAPTPTTTTPSLASQTSTSSLSLLGPQFSPTVYGPTLFGPVPMQTHFFGYWGHRLGAAWLPDNPKLSGASGAVGPHDASRTVGYRKSPVRGYAPQDPITSLHALLTRPTPAWVALLASRQETPYPSRIALLPVDRHVVNIFGGSHLAESTRNAKKRYLKEVEEGEMCALVQSPTQRPRMMNLPITFTNEDAQNVHFPHNDSLVIDAQIANKRVSRVLIDNGSSVNIFVQVCIPRNSTY</sequence>
<organism evidence="2 3">
    <name type="scientific">Cannabis sativa</name>
    <name type="common">Hemp</name>
    <name type="synonym">Marijuana</name>
    <dbReference type="NCBI Taxonomy" id="3483"/>
    <lineage>
        <taxon>Eukaryota</taxon>
        <taxon>Viridiplantae</taxon>
        <taxon>Streptophyta</taxon>
        <taxon>Embryophyta</taxon>
        <taxon>Tracheophyta</taxon>
        <taxon>Spermatophyta</taxon>
        <taxon>Magnoliopsida</taxon>
        <taxon>eudicotyledons</taxon>
        <taxon>Gunneridae</taxon>
        <taxon>Pentapetalae</taxon>
        <taxon>rosids</taxon>
        <taxon>fabids</taxon>
        <taxon>Rosales</taxon>
        <taxon>Cannabaceae</taxon>
        <taxon>Cannabis</taxon>
    </lineage>
</organism>
<keyword evidence="3" id="KW-1185">Reference proteome</keyword>
<evidence type="ECO:0000313" key="2">
    <source>
        <dbReference type="EnsemblPlants" id="cds.evm.model.09.1215"/>
    </source>
</evidence>
<dbReference type="Gramene" id="evm.model.09.1215">
    <property type="protein sequence ID" value="cds.evm.model.09.1215"/>
    <property type="gene ID" value="evm.TU.09.1215"/>
</dbReference>
<accession>A0A803QDQ9</accession>
<feature type="compositionally biased region" description="Basic and acidic residues" evidence="1">
    <location>
        <begin position="37"/>
        <end position="51"/>
    </location>
</feature>
<dbReference type="EMBL" id="UZAU01000757">
    <property type="status" value="NOT_ANNOTATED_CDS"/>
    <property type="molecule type" value="Genomic_DNA"/>
</dbReference>
<protein>
    <submittedName>
        <fullName evidence="2">Uncharacterized protein</fullName>
    </submittedName>
</protein>
<reference evidence="2" key="1">
    <citation type="submission" date="2018-11" db="EMBL/GenBank/DDBJ databases">
        <authorList>
            <person name="Grassa J C."/>
        </authorList>
    </citation>
    <scope>NUCLEOTIDE SEQUENCE [LARGE SCALE GENOMIC DNA]</scope>
</reference>
<dbReference type="EnsemblPlants" id="evm.model.09.1215">
    <property type="protein sequence ID" value="cds.evm.model.09.1215"/>
    <property type="gene ID" value="evm.TU.09.1215"/>
</dbReference>
<feature type="region of interest" description="Disordered" evidence="1">
    <location>
        <begin position="301"/>
        <end position="320"/>
    </location>
</feature>
<reference evidence="2" key="2">
    <citation type="submission" date="2021-03" db="UniProtKB">
        <authorList>
            <consortium name="EnsemblPlants"/>
        </authorList>
    </citation>
    <scope>IDENTIFICATION</scope>
</reference>